<gene>
    <name evidence="4" type="ORF">IFM89_007372</name>
</gene>
<dbReference type="Pfam" id="PF13041">
    <property type="entry name" value="PPR_2"/>
    <property type="match status" value="2"/>
</dbReference>
<protein>
    <recommendedName>
        <fullName evidence="6">Pentatricopeptide repeat-containing protein</fullName>
    </recommendedName>
</protein>
<comment type="similarity">
    <text evidence="1">Belongs to the PPR family. P subfamily.</text>
</comment>
<keyword evidence="5" id="KW-1185">Reference proteome</keyword>
<dbReference type="InterPro" id="IPR011990">
    <property type="entry name" value="TPR-like_helical_dom_sf"/>
</dbReference>
<evidence type="ECO:0000313" key="5">
    <source>
        <dbReference type="Proteomes" id="UP000631114"/>
    </source>
</evidence>
<dbReference type="Proteomes" id="UP000631114">
    <property type="component" value="Unassembled WGS sequence"/>
</dbReference>
<evidence type="ECO:0000256" key="1">
    <source>
        <dbReference type="ARBA" id="ARBA00007626"/>
    </source>
</evidence>
<dbReference type="NCBIfam" id="TIGR00756">
    <property type="entry name" value="PPR"/>
    <property type="match status" value="3"/>
</dbReference>
<dbReference type="Pfam" id="PF01535">
    <property type="entry name" value="PPR"/>
    <property type="match status" value="2"/>
</dbReference>
<evidence type="ECO:0000256" key="2">
    <source>
        <dbReference type="ARBA" id="ARBA00022737"/>
    </source>
</evidence>
<sequence length="409" mass="47355">MISAIRKHLAPHCTKFPFQILPTPLPVSVSTYPVTVFKKRDIETVRSTFYNTNLYLCTFNRYLSTKPHYGKWKKRKKPKTIKDFPNKVAEFERAAAQLPLRFIAEDLYKMLNLHDDALVCLELFNYASQQPRFRHDVSTYHLTIKKLGSAELYEEMDGVVNQVLAVPAIGSEALFNTVIYFYTEARKLSKAIDVYKHMRKSMDEGCRPSIRTYNLLFTSFLSKRSNTYINHLYMETIRSLFKQMVNDGIEPDIFSMNSVIKGYVLSLHVNDALRVFHQMGVVYSCHPDSHSYSYIIHGLCCQGRTNNAKELYAEMKSKGFVLSGKAYNSLANSFAIIGEVEEAVRLLWEMNEKRKSADFITYRTVLVEICRQGKIGEAIRLLKEFQEKDLVDGFTYNKLLYVIEDEFAE</sequence>
<dbReference type="PANTHER" id="PTHR47941">
    <property type="entry name" value="PENTATRICOPEPTIDE REPEAT-CONTAINING PROTEIN 3, MITOCHONDRIAL"/>
    <property type="match status" value="1"/>
</dbReference>
<reference evidence="4 5" key="1">
    <citation type="submission" date="2020-10" db="EMBL/GenBank/DDBJ databases">
        <title>The Coptis chinensis genome and diversification of protoberbering-type alkaloids.</title>
        <authorList>
            <person name="Wang B."/>
            <person name="Shu S."/>
            <person name="Song C."/>
            <person name="Liu Y."/>
        </authorList>
    </citation>
    <scope>NUCLEOTIDE SEQUENCE [LARGE SCALE GENOMIC DNA]</scope>
    <source>
        <strain evidence="4">HL-2020</strain>
        <tissue evidence="4">Leaf</tissue>
    </source>
</reference>
<dbReference type="EMBL" id="JADFTS010000002">
    <property type="protein sequence ID" value="KAF9619545.1"/>
    <property type="molecule type" value="Genomic_DNA"/>
</dbReference>
<dbReference type="OrthoDB" id="185373at2759"/>
<evidence type="ECO:0008006" key="6">
    <source>
        <dbReference type="Google" id="ProtNLM"/>
    </source>
</evidence>
<organism evidence="4 5">
    <name type="scientific">Coptis chinensis</name>
    <dbReference type="NCBI Taxonomy" id="261450"/>
    <lineage>
        <taxon>Eukaryota</taxon>
        <taxon>Viridiplantae</taxon>
        <taxon>Streptophyta</taxon>
        <taxon>Embryophyta</taxon>
        <taxon>Tracheophyta</taxon>
        <taxon>Spermatophyta</taxon>
        <taxon>Magnoliopsida</taxon>
        <taxon>Ranunculales</taxon>
        <taxon>Ranunculaceae</taxon>
        <taxon>Coptidoideae</taxon>
        <taxon>Coptis</taxon>
    </lineage>
</organism>
<dbReference type="AlphaFoldDB" id="A0A835IKJ2"/>
<dbReference type="Gene3D" id="1.25.40.10">
    <property type="entry name" value="Tetratricopeptide repeat domain"/>
    <property type="match status" value="3"/>
</dbReference>
<feature type="repeat" description="PPR" evidence="3">
    <location>
        <begin position="288"/>
        <end position="322"/>
    </location>
</feature>
<comment type="caution">
    <text evidence="4">The sequence shown here is derived from an EMBL/GenBank/DDBJ whole genome shotgun (WGS) entry which is preliminary data.</text>
</comment>
<evidence type="ECO:0000256" key="3">
    <source>
        <dbReference type="PROSITE-ProRule" id="PRU00708"/>
    </source>
</evidence>
<name>A0A835IKJ2_9MAGN</name>
<dbReference type="InterPro" id="IPR002885">
    <property type="entry name" value="PPR_rpt"/>
</dbReference>
<evidence type="ECO:0000313" key="4">
    <source>
        <dbReference type="EMBL" id="KAF9619545.1"/>
    </source>
</evidence>
<feature type="repeat" description="PPR" evidence="3">
    <location>
        <begin position="358"/>
        <end position="392"/>
    </location>
</feature>
<proteinExistence type="inferred from homology"/>
<accession>A0A835IKJ2</accession>
<keyword evidence="2" id="KW-0677">Repeat</keyword>
<dbReference type="PROSITE" id="PS51375">
    <property type="entry name" value="PPR"/>
    <property type="match status" value="2"/>
</dbReference>